<evidence type="ECO:0000313" key="2">
    <source>
        <dbReference type="EMBL" id="KAK3268034.1"/>
    </source>
</evidence>
<feature type="compositionally biased region" description="Low complexity" evidence="1">
    <location>
        <begin position="225"/>
        <end position="244"/>
    </location>
</feature>
<proteinExistence type="predicted"/>
<feature type="compositionally biased region" description="Low complexity" evidence="1">
    <location>
        <begin position="392"/>
        <end position="401"/>
    </location>
</feature>
<protein>
    <submittedName>
        <fullName evidence="2">Uncharacterized protein</fullName>
    </submittedName>
</protein>
<feature type="region of interest" description="Disordered" evidence="1">
    <location>
        <begin position="87"/>
        <end position="126"/>
    </location>
</feature>
<comment type="caution">
    <text evidence="2">The sequence shown here is derived from an EMBL/GenBank/DDBJ whole genome shotgun (WGS) entry which is preliminary data.</text>
</comment>
<gene>
    <name evidence="2" type="ORF">CYMTET_23440</name>
</gene>
<dbReference type="Proteomes" id="UP001190700">
    <property type="component" value="Unassembled WGS sequence"/>
</dbReference>
<name>A0AAE0FXX4_9CHLO</name>
<accession>A0AAE0FXX4</accession>
<keyword evidence="3" id="KW-1185">Reference proteome</keyword>
<reference evidence="2 3" key="1">
    <citation type="journal article" date="2015" name="Genome Biol. Evol.">
        <title>Comparative Genomics of a Bacterivorous Green Alga Reveals Evolutionary Causalities and Consequences of Phago-Mixotrophic Mode of Nutrition.</title>
        <authorList>
            <person name="Burns J.A."/>
            <person name="Paasch A."/>
            <person name="Narechania A."/>
            <person name="Kim E."/>
        </authorList>
    </citation>
    <scope>NUCLEOTIDE SEQUENCE [LARGE SCALE GENOMIC DNA]</scope>
    <source>
        <strain evidence="2 3">PLY_AMNH</strain>
    </source>
</reference>
<evidence type="ECO:0000256" key="1">
    <source>
        <dbReference type="SAM" id="MobiDB-lite"/>
    </source>
</evidence>
<feature type="compositionally biased region" description="Basic and acidic residues" evidence="1">
    <location>
        <begin position="250"/>
        <end position="263"/>
    </location>
</feature>
<feature type="region of interest" description="Disordered" evidence="1">
    <location>
        <begin position="219"/>
        <end position="419"/>
    </location>
</feature>
<dbReference type="AlphaFoldDB" id="A0AAE0FXX4"/>
<evidence type="ECO:0000313" key="3">
    <source>
        <dbReference type="Proteomes" id="UP001190700"/>
    </source>
</evidence>
<dbReference type="EMBL" id="LGRX02012052">
    <property type="protein sequence ID" value="KAK3268034.1"/>
    <property type="molecule type" value="Genomic_DNA"/>
</dbReference>
<organism evidence="2 3">
    <name type="scientific">Cymbomonas tetramitiformis</name>
    <dbReference type="NCBI Taxonomy" id="36881"/>
    <lineage>
        <taxon>Eukaryota</taxon>
        <taxon>Viridiplantae</taxon>
        <taxon>Chlorophyta</taxon>
        <taxon>Pyramimonadophyceae</taxon>
        <taxon>Pyramimonadales</taxon>
        <taxon>Pyramimonadaceae</taxon>
        <taxon>Cymbomonas</taxon>
    </lineage>
</organism>
<feature type="compositionally biased region" description="Polar residues" evidence="1">
    <location>
        <begin position="370"/>
        <end position="386"/>
    </location>
</feature>
<feature type="compositionally biased region" description="Gly residues" evidence="1">
    <location>
        <begin position="326"/>
        <end position="336"/>
    </location>
</feature>
<sequence length="443" mass="45903">MTVGSEHETGGAAVGPGVGWECRPACNDECLLCLPAPLPASEGPVSSPGKLDLEDLQLQAPPIAPPMLAAAPSGIEERSHVLGSEIPPEVATDTAPPRGTAMPSAPPGLPVEDTSSGDASAAAEGVTSPLRSFAGDVIHRLEDMHPPTLRWPFAAPRVGGEPDPLLPAMVQQRVAALAGGLVSSAPDVAQQVLPWAGAVAAAVVISTLVEQALGPEVASDDADAQAEAGEAGEDAAGAAGGSRRASGKQQQDEPRGSFNEKQDQLQQKLNPALAAKPQPDAREGAYKPSGSGTPPLWVRADDIPSGRPRGRHQAKSRADIPRSSGSSGGSSGGSGNNSGSVLWVREKELDEMPQVAKARRRRPPGTRGPSTASELQQVDAQTSEEFNGSVPDVPSRSVSGDRSGRGPRRGLRRVDGKNAVALQDNMETLRLRDRIRTRNEDTQ</sequence>